<evidence type="ECO:0000313" key="2">
    <source>
        <dbReference type="Proteomes" id="UP000224460"/>
    </source>
</evidence>
<accession>A0AC61DFG7</accession>
<organism evidence="1 2">
    <name type="scientific">Sporanaerobium hydrogeniformans</name>
    <dbReference type="NCBI Taxonomy" id="3072179"/>
    <lineage>
        <taxon>Bacteria</taxon>
        <taxon>Bacillati</taxon>
        <taxon>Bacillota</taxon>
        <taxon>Clostridia</taxon>
        <taxon>Lachnospirales</taxon>
        <taxon>Lachnospiraceae</taxon>
        <taxon>Sporanaerobium</taxon>
    </lineage>
</organism>
<protein>
    <submittedName>
        <fullName evidence="1">Uncharacterized protein</fullName>
    </submittedName>
</protein>
<dbReference type="Proteomes" id="UP000224460">
    <property type="component" value="Unassembled WGS sequence"/>
</dbReference>
<keyword evidence="2" id="KW-1185">Reference proteome</keyword>
<dbReference type="EMBL" id="PEDL01000002">
    <property type="protein sequence ID" value="PHV71667.1"/>
    <property type="molecule type" value="Genomic_DNA"/>
</dbReference>
<evidence type="ECO:0000313" key="1">
    <source>
        <dbReference type="EMBL" id="PHV71667.1"/>
    </source>
</evidence>
<proteinExistence type="predicted"/>
<name>A0AC61DFG7_9FIRM</name>
<gene>
    <name evidence="1" type="ORF">CS063_03650</name>
</gene>
<sequence>MNTWKEKVLKGVVKMADKAVEGASGSKSFWWSYEPQMPEKLKRAKGLK</sequence>
<comment type="caution">
    <text evidence="1">The sequence shown here is derived from an EMBL/GenBank/DDBJ whole genome shotgun (WGS) entry which is preliminary data.</text>
</comment>
<reference evidence="1" key="1">
    <citation type="submission" date="2017-10" db="EMBL/GenBank/DDBJ databases">
        <title>Genome sequence of cellulolytic Lachnospiraceae bacterium XHS1971 isolated from hotspring sediment.</title>
        <authorList>
            <person name="Vasudevan G."/>
            <person name="Joshi A.J."/>
            <person name="Hivarkar S."/>
            <person name="Lanjekar V.B."/>
            <person name="Dhakephalkar P.K."/>
            <person name="Dagar S."/>
        </authorList>
    </citation>
    <scope>NUCLEOTIDE SEQUENCE</scope>
    <source>
        <strain evidence="1">XHS1971</strain>
    </source>
</reference>